<dbReference type="InterPro" id="IPR001189">
    <property type="entry name" value="Mn/Fe_SOD"/>
</dbReference>
<dbReference type="SUPFAM" id="SSF54719">
    <property type="entry name" value="Fe,Mn superoxide dismutase (SOD), C-terminal domain"/>
    <property type="match status" value="1"/>
</dbReference>
<reference evidence="7 8" key="1">
    <citation type="journal article" date="2023" name="Commun. Biol.">
        <title>Reorganization of the ancestral sex-determining regions during the evolution of trioecy in Pleodorina starrii.</title>
        <authorList>
            <person name="Takahashi K."/>
            <person name="Suzuki S."/>
            <person name="Kawai-Toyooka H."/>
            <person name="Yamamoto K."/>
            <person name="Hamaji T."/>
            <person name="Ootsuki R."/>
            <person name="Yamaguchi H."/>
            <person name="Kawachi M."/>
            <person name="Higashiyama T."/>
            <person name="Nozaki H."/>
        </authorList>
    </citation>
    <scope>NUCLEOTIDE SEQUENCE [LARGE SCALE GENOMIC DNA]</scope>
    <source>
        <strain evidence="7 8">NIES-4479</strain>
    </source>
</reference>
<dbReference type="Gene3D" id="3.55.40.20">
    <property type="entry name" value="Iron/manganese superoxide dismutase, C-terminal domain"/>
    <property type="match status" value="1"/>
</dbReference>
<name>A0A9W6BDY4_9CHLO</name>
<protein>
    <recommendedName>
        <fullName evidence="2">superoxide dismutase</fullName>
        <ecNumber evidence="2">1.15.1.1</ecNumber>
    </recommendedName>
</protein>
<evidence type="ECO:0000256" key="3">
    <source>
        <dbReference type="ARBA" id="ARBA00022723"/>
    </source>
</evidence>
<comment type="similarity">
    <text evidence="1">Belongs to the iron/manganese superoxide dismutase family.</text>
</comment>
<feature type="region of interest" description="Disordered" evidence="5">
    <location>
        <begin position="1"/>
        <end position="21"/>
    </location>
</feature>
<dbReference type="InterPro" id="IPR019832">
    <property type="entry name" value="Mn/Fe_SOD_C"/>
</dbReference>
<comment type="caution">
    <text evidence="7">The sequence shown here is derived from an EMBL/GenBank/DDBJ whole genome shotgun (WGS) entry which is preliminary data.</text>
</comment>
<keyword evidence="4" id="KW-0560">Oxidoreductase</keyword>
<evidence type="ECO:0000313" key="7">
    <source>
        <dbReference type="EMBL" id="GLC50372.1"/>
    </source>
</evidence>
<dbReference type="InterPro" id="IPR036314">
    <property type="entry name" value="SOD_C_sf"/>
</dbReference>
<gene>
    <name evidence="7" type="primary">PLEST000149</name>
    <name evidence="7" type="ORF">PLESTB_000371900</name>
</gene>
<dbReference type="GO" id="GO:0004784">
    <property type="term" value="F:superoxide dismutase activity"/>
    <property type="evidence" value="ECO:0007669"/>
    <property type="project" value="UniProtKB-EC"/>
</dbReference>
<dbReference type="PROSITE" id="PS00088">
    <property type="entry name" value="SOD_MN"/>
    <property type="match status" value="1"/>
</dbReference>
<dbReference type="PANTHER" id="PTHR43595">
    <property type="entry name" value="37S RIBOSOMAL PROTEIN S26, MITOCHONDRIAL"/>
    <property type="match status" value="1"/>
</dbReference>
<evidence type="ECO:0000256" key="1">
    <source>
        <dbReference type="ARBA" id="ARBA00008714"/>
    </source>
</evidence>
<organism evidence="7 8">
    <name type="scientific">Pleodorina starrii</name>
    <dbReference type="NCBI Taxonomy" id="330485"/>
    <lineage>
        <taxon>Eukaryota</taxon>
        <taxon>Viridiplantae</taxon>
        <taxon>Chlorophyta</taxon>
        <taxon>core chlorophytes</taxon>
        <taxon>Chlorophyceae</taxon>
        <taxon>CS clade</taxon>
        <taxon>Chlamydomonadales</taxon>
        <taxon>Volvocaceae</taxon>
        <taxon>Pleodorina</taxon>
    </lineage>
</organism>
<evidence type="ECO:0000313" key="8">
    <source>
        <dbReference type="Proteomes" id="UP001165080"/>
    </source>
</evidence>
<dbReference type="InterPro" id="IPR019833">
    <property type="entry name" value="Mn/Fe_SOD_BS"/>
</dbReference>
<dbReference type="GO" id="GO:0046872">
    <property type="term" value="F:metal ion binding"/>
    <property type="evidence" value="ECO:0007669"/>
    <property type="project" value="UniProtKB-KW"/>
</dbReference>
<dbReference type="Proteomes" id="UP001165080">
    <property type="component" value="Unassembled WGS sequence"/>
</dbReference>
<evidence type="ECO:0000256" key="4">
    <source>
        <dbReference type="ARBA" id="ARBA00023002"/>
    </source>
</evidence>
<evidence type="ECO:0000259" key="6">
    <source>
        <dbReference type="Pfam" id="PF02777"/>
    </source>
</evidence>
<keyword evidence="8" id="KW-1185">Reference proteome</keyword>
<evidence type="ECO:0000256" key="5">
    <source>
        <dbReference type="SAM" id="MobiDB-lite"/>
    </source>
</evidence>
<dbReference type="EMBL" id="BRXU01000003">
    <property type="protein sequence ID" value="GLC50372.1"/>
    <property type="molecule type" value="Genomic_DNA"/>
</dbReference>
<proteinExistence type="inferred from homology"/>
<dbReference type="EC" id="1.15.1.1" evidence="2"/>
<dbReference type="Pfam" id="PF02777">
    <property type="entry name" value="Sod_Fe_C"/>
    <property type="match status" value="1"/>
</dbReference>
<dbReference type="GO" id="GO:0005737">
    <property type="term" value="C:cytoplasm"/>
    <property type="evidence" value="ECO:0007669"/>
    <property type="project" value="TreeGrafter"/>
</dbReference>
<keyword evidence="3" id="KW-0479">Metal-binding</keyword>
<sequence length="143" mass="15997">MYNTLQVMSPPKSSNTSQDNISPQLQQAINGGFGSTDEMLNRFKQLADDHFGSGWSWLCVVSDGGLRVLDTSNQDNPLMAVVRSDPCTPILGIDVWEHAYYLQYLPKKSDYTKAWLDIINWKQVSANYDAVQRGDLAFVGTAF</sequence>
<dbReference type="PANTHER" id="PTHR43595:SF2">
    <property type="entry name" value="SMALL RIBOSOMAL SUBUNIT PROTEIN MS42"/>
    <property type="match status" value="1"/>
</dbReference>
<accession>A0A9W6BDY4</accession>
<feature type="domain" description="Manganese/iron superoxide dismutase C-terminal" evidence="6">
    <location>
        <begin position="23"/>
        <end position="126"/>
    </location>
</feature>
<dbReference type="AlphaFoldDB" id="A0A9W6BDY4"/>
<evidence type="ECO:0000256" key="2">
    <source>
        <dbReference type="ARBA" id="ARBA00012682"/>
    </source>
</evidence>
<dbReference type="PRINTS" id="PR01703">
    <property type="entry name" value="MNSODISMTASE"/>
</dbReference>